<comment type="caution">
    <text evidence="2">The sequence shown here is derived from an EMBL/GenBank/DDBJ whole genome shotgun (WGS) entry which is preliminary data.</text>
</comment>
<dbReference type="Proteomes" id="UP001319180">
    <property type="component" value="Unassembled WGS sequence"/>
</dbReference>
<evidence type="ECO:0000313" key="2">
    <source>
        <dbReference type="EMBL" id="MBT1686333.1"/>
    </source>
</evidence>
<evidence type="ECO:0000256" key="1">
    <source>
        <dbReference type="SAM" id="SignalP"/>
    </source>
</evidence>
<feature type="chain" id="PRO_5042891196" evidence="1">
    <location>
        <begin position="25"/>
        <end position="1529"/>
    </location>
</feature>
<reference evidence="2 3" key="1">
    <citation type="submission" date="2021-05" db="EMBL/GenBank/DDBJ databases">
        <title>A Polyphasic approach of four new species of the genus Ohtaekwangia: Ohtaekwangia histidinii sp. nov., Ohtaekwangia cretensis sp. nov., Ohtaekwangia indiensis sp. nov., Ohtaekwangia reichenbachii sp. nov. from diverse environment.</title>
        <authorList>
            <person name="Octaviana S."/>
        </authorList>
    </citation>
    <scope>NUCLEOTIDE SEQUENCE [LARGE SCALE GENOMIC DNA]</scope>
    <source>
        <strain evidence="2 3">PWU37</strain>
    </source>
</reference>
<proteinExistence type="predicted"/>
<sequence length="1529" mass="168020">MRKYLRTGIVAVLLLTAQFFCAGAAYTDSTKVVPPAELPPAVRAELSRTFNELNYVQSLNIASDPIILPNVVLADTVLQQRAYAQSLLEKVQATQRFVESLDALSEIELPVGVVKSGGAVDYSILIDRMTFTTQGAIMDVYVSLALPQSGDRIAFHGKVPLSKEGGIAGNAKVFLVGDHILKFGSSAQLTIKGSKNTYVEFDCGGFKGVSIEALVQFSRDLIVPENDKGIASTNKDERVKIAFTTYAQSLNDLMVGVNVPAFQLANLKGFGFKVTQAFMDWSDLANPPGITFPKDYSSPFVQAGQPLLWQGFYMQRLEVRLPPSFAKQKGDSSRIVVGVEHMILDDQGFSGEVFADNVLQLGNMSGWGYSLDHVELVFVTNQIKGFELAGKISVPNLKKKKDKTATEFGYRAARGADGNYLFSVTIKEELSLPLLVADLTLRPGTSITIKEKENKFYPTAILNGELSISALSKGPKASFNGISFEGLRISSEAPRFDIQSISFGKEGESQSVSKFPLTINNISVQKDGTNRLGIGFDVTINIAGKSEDEGFGGTAGLIVWGKRDVTETTSASGQVESAEGDWKFDKIELTAIGVNFKKAGVIEIAGMIRFFDEDPVYGDGFKGSVSGKIQVISLKVEALFGRTPEFRYWYADALVEFESGLPLAPGFSAYGFGGGYYSKMKQSAESNGSPIGKNASGVTYVPDENTIGIKAIVKFGATPSKAPYNGDVMLEVMLNRHGGINSVTFTGNIVVMSPPLPGGVEKIKEQASAVVGDSKAAQKILAMLQGQVSANVKILFDNVNDVFHANMEMYINVAGGIIKGVGASNRAGWAVMHFEKDEWYVLVGTPNDPIGLELLWLLKVKSYFMLGKNLPGSPPPPRQVSEILGISAADLDYMRDLNAAESAFGFAFGINLSMDTGELRFLMFYARFAFGIGSDIMVKKYGDQYHCAGSDETIGINGWFANGQAYAYVAGKIGIKVKLRFYRGNFDIIKIGVAAVLQAKGPNPFWMKGIVGGYYRILGGLVKGNCKFEVTIGKECKIVGESNPLENIDLISELSPLKGEKDVDVFNAPQAAFNIPVGEVFEITDIEDRRRSFRGKLADFKVSDGTVEVPGTLRWNDDNDVVAFDSHDVLPPQKEIKVYVKLTFEELVNGSWTPLIFEGKQVEEVKETDFTTGTAPDHIPASNVAISYPVMGQFNFYPKEYNQGFIRLRKGQPYLFTPGEEWIQTLHLTNVETQGYAETTLRYDAGEKSVYFEIPGGLPNDKVHKLEILNLPRNSEVVDANVQKIDTELKDAGESTLTTKNIEGDLTLRDAKTVFNASFRTSKYNTFREKIASIKLNTTLNIPSQTGDVSELRSYMQGPESLDRYELEGVDEYSPMVTTEALLADNTWYNQRVYPLVYDGYPLQGYIRTRRDTAALGFPPVRAAFLDQLSEKAQLSAEGTPAAASALVGNVRYDLMRVMMEDYRSIQQQVANYVVDKPERITERLEKILIGPFPFYRYGKYKIRLNYRIPGTNKTTSSYEWELFNAVPD</sequence>
<feature type="signal peptide" evidence="1">
    <location>
        <begin position="1"/>
        <end position="24"/>
    </location>
</feature>
<keyword evidence="1" id="KW-0732">Signal</keyword>
<dbReference type="EMBL" id="JAHESC010000007">
    <property type="protein sequence ID" value="MBT1686333.1"/>
    <property type="molecule type" value="Genomic_DNA"/>
</dbReference>
<protein>
    <submittedName>
        <fullName evidence="2">Uncharacterized protein</fullName>
    </submittedName>
</protein>
<gene>
    <name evidence="2" type="ORF">KK078_07195</name>
</gene>
<organism evidence="2 3">
    <name type="scientific">Dawidia soli</name>
    <dbReference type="NCBI Taxonomy" id="2782352"/>
    <lineage>
        <taxon>Bacteria</taxon>
        <taxon>Pseudomonadati</taxon>
        <taxon>Bacteroidota</taxon>
        <taxon>Cytophagia</taxon>
        <taxon>Cytophagales</taxon>
        <taxon>Chryseotaleaceae</taxon>
        <taxon>Dawidia</taxon>
    </lineage>
</organism>
<dbReference type="RefSeq" id="WP_254089574.1">
    <property type="nucleotide sequence ID" value="NZ_JAHESC010000007.1"/>
</dbReference>
<name>A0AAP2GHT6_9BACT</name>
<evidence type="ECO:0000313" key="3">
    <source>
        <dbReference type="Proteomes" id="UP001319180"/>
    </source>
</evidence>
<keyword evidence="3" id="KW-1185">Reference proteome</keyword>
<accession>A0AAP2GHT6</accession>